<dbReference type="InterPro" id="IPR053729">
    <property type="entry name" value="MAD2L1BP_domain_sf"/>
</dbReference>
<reference evidence="2 3" key="1">
    <citation type="submission" date="2024-02" db="EMBL/GenBank/DDBJ databases">
        <authorList>
            <person name="Vignale AGUSTIN F."/>
            <person name="Sosa J E."/>
            <person name="Modenutti C."/>
        </authorList>
    </citation>
    <scope>NUCLEOTIDE SEQUENCE [LARGE SCALE GENOMIC DNA]</scope>
</reference>
<keyword evidence="1" id="KW-0175">Coiled coil</keyword>
<protein>
    <submittedName>
        <fullName evidence="2">Uncharacterized protein</fullName>
    </submittedName>
</protein>
<name>A0ABC8S4B2_9AQUA</name>
<evidence type="ECO:0000313" key="2">
    <source>
        <dbReference type="EMBL" id="CAK9151061.1"/>
    </source>
</evidence>
<organism evidence="2 3">
    <name type="scientific">Ilex paraguariensis</name>
    <name type="common">yerba mate</name>
    <dbReference type="NCBI Taxonomy" id="185542"/>
    <lineage>
        <taxon>Eukaryota</taxon>
        <taxon>Viridiplantae</taxon>
        <taxon>Streptophyta</taxon>
        <taxon>Embryophyta</taxon>
        <taxon>Tracheophyta</taxon>
        <taxon>Spermatophyta</taxon>
        <taxon>Magnoliopsida</taxon>
        <taxon>eudicotyledons</taxon>
        <taxon>Gunneridae</taxon>
        <taxon>Pentapetalae</taxon>
        <taxon>asterids</taxon>
        <taxon>campanulids</taxon>
        <taxon>Aquifoliales</taxon>
        <taxon>Aquifoliaceae</taxon>
        <taxon>Ilex</taxon>
    </lineage>
</organism>
<keyword evidence="3" id="KW-1185">Reference proteome</keyword>
<dbReference type="Gene3D" id="3.30.900.20">
    <property type="match status" value="1"/>
</dbReference>
<accession>A0ABC8S4B2</accession>
<dbReference type="PANTHER" id="PTHR15681:SF1">
    <property type="entry name" value="MAD2L1-BINDING PROTEIN"/>
    <property type="match status" value="1"/>
</dbReference>
<proteinExistence type="predicted"/>
<dbReference type="PANTHER" id="PTHR15681">
    <property type="entry name" value="MAD2L1-BINDING PROTEIN"/>
    <property type="match status" value="1"/>
</dbReference>
<sequence>MEGEGKSEMEYTDIDTSADSIDSSVIFHVVTDILGFVLYMHQQIPSILQDLSLEYESLRAEYKDLDTVLAQSEVKVSIRREHVGRKREVKQGIRRLDNLMNSVSSLRTALQVTISEVPHIEQAMLVLGASPLRPQQVYELFFSHGRVVLGGTCDFTKNKATEGLSRKAIRALISKGAGSDSYAGPTKLFLLVKAPSSFNLPLHFLPKRDFRYSKKVVPFRLRFKCRTQDPELGTQHSESQSLTSIHPRDSTSNDLMWFQCRHIIKGFACRTSPTEE</sequence>
<dbReference type="InterPro" id="IPR009511">
    <property type="entry name" value="MAD1/Cdc20-bound-Mad2-bd"/>
</dbReference>
<gene>
    <name evidence="2" type="ORF">ILEXP_LOCUS19219</name>
</gene>
<evidence type="ECO:0000256" key="1">
    <source>
        <dbReference type="SAM" id="Coils"/>
    </source>
</evidence>
<feature type="coiled-coil region" evidence="1">
    <location>
        <begin position="48"/>
        <end position="75"/>
    </location>
</feature>
<dbReference type="EMBL" id="CAUOFW020002092">
    <property type="protein sequence ID" value="CAK9151061.1"/>
    <property type="molecule type" value="Genomic_DNA"/>
</dbReference>
<dbReference type="AlphaFoldDB" id="A0ABC8S4B2"/>
<dbReference type="Proteomes" id="UP001642360">
    <property type="component" value="Unassembled WGS sequence"/>
</dbReference>
<evidence type="ECO:0000313" key="3">
    <source>
        <dbReference type="Proteomes" id="UP001642360"/>
    </source>
</evidence>
<comment type="caution">
    <text evidence="2">The sequence shown here is derived from an EMBL/GenBank/DDBJ whole genome shotgun (WGS) entry which is preliminary data.</text>
</comment>